<accession>A0A8J8NTP3</accession>
<dbReference type="FunFam" id="3.50.7.10:FF:000001">
    <property type="entry name" value="60 kDa chaperonin"/>
    <property type="match status" value="1"/>
</dbReference>
<dbReference type="InterPro" id="IPR027409">
    <property type="entry name" value="GroEL-like_apical_dom_sf"/>
</dbReference>
<comment type="similarity">
    <text evidence="1 5">Belongs to the chaperonin (HSP60) family.</text>
</comment>
<dbReference type="GO" id="GO:0140662">
    <property type="term" value="F:ATP-dependent protein folding chaperone"/>
    <property type="evidence" value="ECO:0007669"/>
    <property type="project" value="InterPro"/>
</dbReference>
<dbReference type="Gene3D" id="1.10.560.10">
    <property type="entry name" value="GroEL-like equatorial domain"/>
    <property type="match status" value="1"/>
</dbReference>
<dbReference type="NCBIfam" id="NF009487">
    <property type="entry name" value="PRK12849.1"/>
    <property type="match status" value="1"/>
</dbReference>
<dbReference type="SUPFAM" id="SSF52029">
    <property type="entry name" value="GroEL apical domain-like"/>
    <property type="match status" value="1"/>
</dbReference>
<dbReference type="InterPro" id="IPR002423">
    <property type="entry name" value="Cpn60/GroEL/TCP-1"/>
</dbReference>
<keyword evidence="7" id="KW-1185">Reference proteome</keyword>
<dbReference type="SMR" id="A0A8J8NTP3"/>
<dbReference type="InterPro" id="IPR027410">
    <property type="entry name" value="TCP-1-like_intermed_sf"/>
</dbReference>
<dbReference type="Pfam" id="PF00118">
    <property type="entry name" value="Cpn60_TCP1"/>
    <property type="match status" value="1"/>
</dbReference>
<proteinExistence type="inferred from homology"/>
<dbReference type="NCBIfam" id="NF000592">
    <property type="entry name" value="PRK00013.1"/>
    <property type="match status" value="1"/>
</dbReference>
<sequence length="606" mass="66117">MWQQITRSPCLQRSLLFEKGLITQASRQFEAFSDVGQTSRDKHLSASKSKLPKYKPTYKTVNLKFGSDARSSIVRGIERLAETVNITLGPGGRNVALEYEAGQPKITKDGVTVVKSIVEPIRAEDMGARLMKRVAGNTNIYAGDGTTTSTLLANELLKKGYQAVDVAGAHPIALKKGLDIGLQVVLDFLKDMTLPVSTEDEIYNVCLVSSNYDTTIARIVAKTMATVGLNGSVNIVESPTGETRFNLVNGQVYERGLVSDTFATEFKVEQKCEMEFPLVLVVGNKIKVVKDISNILDLVKSTKRQLVIFSEDLQPEPASMMVYNNSKDIIKCCAVNFPWMGNAQKEMLADIALSTGATLIDDEYGLKLSEVKLEHFGSAKKIVADMNVTQIIGGGGDAGKVNERIKEIAQVIAKEQSPHLKSFHRDRLSRLNAKVAEIEVGGGTEAERGEIRDLIIDSLNSAKSAIQQGVLPGGGVALYQASKILEGGLLHLVSEDSEMQGVKVLSAALKSPIRNVIENKLAIDCGHIINKIDQEGNFFAGFDVKREVICDMAEAGVVDSFAVVKTILQDSVSLAGMLITTECLVVKDKTYEPLPLQHYQDKREFF</sequence>
<dbReference type="GO" id="GO:0042026">
    <property type="term" value="P:protein refolding"/>
    <property type="evidence" value="ECO:0007669"/>
    <property type="project" value="InterPro"/>
</dbReference>
<evidence type="ECO:0000313" key="7">
    <source>
        <dbReference type="Proteomes" id="UP000785679"/>
    </source>
</evidence>
<dbReference type="InterPro" id="IPR001844">
    <property type="entry name" value="Cpn60/GroEL"/>
</dbReference>
<evidence type="ECO:0000256" key="5">
    <source>
        <dbReference type="RuleBase" id="RU000418"/>
    </source>
</evidence>
<dbReference type="EMBL" id="RRYP01006000">
    <property type="protein sequence ID" value="TNV81571.1"/>
    <property type="molecule type" value="Genomic_DNA"/>
</dbReference>
<dbReference type="Gene3D" id="3.30.260.10">
    <property type="entry name" value="TCP-1-like chaperonin intermediate domain"/>
    <property type="match status" value="1"/>
</dbReference>
<reference evidence="6" key="1">
    <citation type="submission" date="2019-06" db="EMBL/GenBank/DDBJ databases">
        <authorList>
            <person name="Zheng W."/>
        </authorList>
    </citation>
    <scope>NUCLEOTIDE SEQUENCE</scope>
    <source>
        <strain evidence="6">QDHG01</strain>
    </source>
</reference>
<dbReference type="AlphaFoldDB" id="A0A8J8NTP3"/>
<dbReference type="GO" id="GO:0005524">
    <property type="term" value="F:ATP binding"/>
    <property type="evidence" value="ECO:0007669"/>
    <property type="project" value="InterPro"/>
</dbReference>
<comment type="function">
    <text evidence="4">Molecular chaperone; assists the folding of proteins upon ATP hydrolysis. Known to play a role, in vitro, in the folding of actin and tubulin.</text>
</comment>
<keyword evidence="3" id="KW-0143">Chaperone</keyword>
<evidence type="ECO:0000256" key="3">
    <source>
        <dbReference type="ARBA" id="ARBA00023186"/>
    </source>
</evidence>
<name>A0A8J8NTP3_HALGN</name>
<evidence type="ECO:0000256" key="4">
    <source>
        <dbReference type="ARBA" id="ARBA00024677"/>
    </source>
</evidence>
<evidence type="ECO:0000313" key="6">
    <source>
        <dbReference type="EMBL" id="TNV81571.1"/>
    </source>
</evidence>
<dbReference type="InterPro" id="IPR027413">
    <property type="entry name" value="GROEL-like_equatorial_sf"/>
</dbReference>
<gene>
    <name evidence="6" type="ORF">FGO68_gene17716</name>
</gene>
<evidence type="ECO:0000256" key="1">
    <source>
        <dbReference type="ARBA" id="ARBA00006607"/>
    </source>
</evidence>
<protein>
    <submittedName>
        <fullName evidence="6">Uncharacterized protein</fullName>
    </submittedName>
</protein>
<comment type="caution">
    <text evidence="6">The sequence shown here is derived from an EMBL/GenBank/DDBJ whole genome shotgun (WGS) entry which is preliminary data.</text>
</comment>
<dbReference type="OrthoDB" id="1733909at2759"/>
<evidence type="ECO:0000256" key="2">
    <source>
        <dbReference type="ARBA" id="ARBA00011531"/>
    </source>
</evidence>
<dbReference type="PANTHER" id="PTHR45633">
    <property type="entry name" value="60 KDA HEAT SHOCK PROTEIN, MITOCHONDRIAL"/>
    <property type="match status" value="1"/>
</dbReference>
<dbReference type="SUPFAM" id="SSF54849">
    <property type="entry name" value="GroEL-intermediate domain like"/>
    <property type="match status" value="1"/>
</dbReference>
<organism evidence="6 7">
    <name type="scientific">Halteria grandinella</name>
    <dbReference type="NCBI Taxonomy" id="5974"/>
    <lineage>
        <taxon>Eukaryota</taxon>
        <taxon>Sar</taxon>
        <taxon>Alveolata</taxon>
        <taxon>Ciliophora</taxon>
        <taxon>Intramacronucleata</taxon>
        <taxon>Spirotrichea</taxon>
        <taxon>Stichotrichia</taxon>
        <taxon>Sporadotrichida</taxon>
        <taxon>Halteriidae</taxon>
        <taxon>Halteria</taxon>
    </lineage>
</organism>
<dbReference type="Proteomes" id="UP000785679">
    <property type="component" value="Unassembled WGS sequence"/>
</dbReference>
<comment type="subunit">
    <text evidence="2">Heterooligomeric complex of about 850 to 900 kDa that forms two stacked rings, 12 to 16 nm in diameter.</text>
</comment>
<dbReference type="SUPFAM" id="SSF48592">
    <property type="entry name" value="GroEL equatorial domain-like"/>
    <property type="match status" value="1"/>
</dbReference>
<dbReference type="PRINTS" id="PR00298">
    <property type="entry name" value="CHAPERONIN60"/>
</dbReference>
<dbReference type="Gene3D" id="3.50.7.10">
    <property type="entry name" value="GroEL"/>
    <property type="match status" value="1"/>
</dbReference>